<dbReference type="EMBL" id="CP002551">
    <property type="protein sequence ID" value="ADZ09821.1"/>
    <property type="molecule type" value="Genomic_DNA"/>
</dbReference>
<organism evidence="4 5">
    <name type="scientific">Methanobacterium lacus (strain AL-21)</name>
    <dbReference type="NCBI Taxonomy" id="877455"/>
    <lineage>
        <taxon>Archaea</taxon>
        <taxon>Methanobacteriati</taxon>
        <taxon>Methanobacteriota</taxon>
        <taxon>Methanomada group</taxon>
        <taxon>Methanobacteria</taxon>
        <taxon>Methanobacteriales</taxon>
        <taxon>Methanobacteriaceae</taxon>
        <taxon>Methanobacterium</taxon>
    </lineage>
</organism>
<keyword evidence="2" id="KW-0812">Transmembrane</keyword>
<evidence type="ECO:0000256" key="2">
    <source>
        <dbReference type="SAM" id="Phobius"/>
    </source>
</evidence>
<dbReference type="InterPro" id="IPR050811">
    <property type="entry name" value="Phosphate_ABC_transporter"/>
</dbReference>
<dbReference type="KEGG" id="mel:Metbo_1594"/>
<reference evidence="4 5" key="2">
    <citation type="journal article" date="2014" name="Int. J. Syst. Evol. Microbiol.">
        <title>Methanobacterium paludis sp. nov. and a novel strain of Methanobacterium lacus isolated from northern peatlands.</title>
        <authorList>
            <person name="Cadillo-Quiroz H."/>
            <person name="Brauer S.L."/>
            <person name="Goodson N."/>
            <person name="Yavitt J.B."/>
            <person name="Zinder S.H."/>
        </authorList>
    </citation>
    <scope>NUCLEOTIDE SEQUENCE [LARGE SCALE GENOMIC DNA]</scope>
    <source>
        <strain evidence="4 5">AL-21</strain>
    </source>
</reference>
<evidence type="ECO:0000313" key="5">
    <source>
        <dbReference type="Proteomes" id="UP000007490"/>
    </source>
</evidence>
<protein>
    <submittedName>
        <fullName evidence="4">Phosphate binding protein</fullName>
    </submittedName>
</protein>
<dbReference type="InterPro" id="IPR024370">
    <property type="entry name" value="PBP_domain"/>
</dbReference>
<reference evidence="5" key="1">
    <citation type="submission" date="2011-02" db="EMBL/GenBank/DDBJ databases">
        <title>Complete sequence of Methanobacterium sp. AL-21.</title>
        <authorList>
            <consortium name="US DOE Joint Genome Institute"/>
            <person name="Lucas S."/>
            <person name="Copeland A."/>
            <person name="Lapidus A."/>
            <person name="Cheng J.-F."/>
            <person name="Goodwin L."/>
            <person name="Pitluck S."/>
            <person name="Chertkov O."/>
            <person name="Detter J.C."/>
            <person name="Han C."/>
            <person name="Tapia R."/>
            <person name="Land M."/>
            <person name="Hauser L."/>
            <person name="Kyrpides N."/>
            <person name="Ivanova N."/>
            <person name="Mikhailova N."/>
            <person name="Pagani I."/>
            <person name="Cadillo-Quiroz H."/>
            <person name="Imachi H."/>
            <person name="Zinder S."/>
            <person name="Liu W."/>
            <person name="Woyke T."/>
        </authorList>
    </citation>
    <scope>NUCLEOTIDE SEQUENCE [LARGE SCALE GENOMIC DNA]</scope>
    <source>
        <strain evidence="5">AL-21</strain>
    </source>
</reference>
<dbReference type="GeneID" id="10278051"/>
<dbReference type="RefSeq" id="WP_013645172.1">
    <property type="nucleotide sequence ID" value="NC_015216.1"/>
</dbReference>
<dbReference type="Gene3D" id="3.40.190.10">
    <property type="entry name" value="Periplasmic binding protein-like II"/>
    <property type="match status" value="2"/>
</dbReference>
<dbReference type="PANTHER" id="PTHR30570">
    <property type="entry name" value="PERIPLASMIC PHOSPHATE BINDING COMPONENT OF PHOSPHATE ABC TRANSPORTER"/>
    <property type="match status" value="1"/>
</dbReference>
<sequence length="286" mass="30627" precursor="true">MKLKNNYVIITVVAVLVIIIAAYAGVTQYSQSNDITIEGSTSVYPVATALAKAYMEKHPNVQIDVQGGDSEAGINNVKAGKVDIGMSSRNLSSTESQDLSQYRIGKDPVAVIVNPVNPVNTITTNELKDIYTGKTTNWEALGGNNIQITPVIREKGSGTRYDFEQYIMDGDEYAKNIVVTTSTYGALQTVAVSPDTIGYVSNNALSSDVKTLKINNVTLNQENVENGSYNLTRSMLFLVKGSATGEIKDFIDFSLSTEGQNIINSVEYGSQSNNTNTGIGIGPVGG</sequence>
<keyword evidence="2" id="KW-0472">Membrane</keyword>
<keyword evidence="5" id="KW-1185">Reference proteome</keyword>
<name>F0T8Z3_METLA</name>
<dbReference type="Proteomes" id="UP000007490">
    <property type="component" value="Chromosome"/>
</dbReference>
<feature type="domain" description="PBP" evidence="3">
    <location>
        <begin position="30"/>
        <end position="258"/>
    </location>
</feature>
<dbReference type="AlphaFoldDB" id="F0T8Z3"/>
<keyword evidence="2" id="KW-1133">Transmembrane helix</keyword>
<dbReference type="HOGENOM" id="CLU_026228_5_1_2"/>
<keyword evidence="1" id="KW-0732">Signal</keyword>
<dbReference type="STRING" id="877455.Metbo_1594"/>
<dbReference type="PANTHER" id="PTHR30570:SF1">
    <property type="entry name" value="PHOSPHATE-BINDING PROTEIN PSTS"/>
    <property type="match status" value="1"/>
</dbReference>
<evidence type="ECO:0000256" key="1">
    <source>
        <dbReference type="ARBA" id="ARBA00022729"/>
    </source>
</evidence>
<evidence type="ECO:0000313" key="4">
    <source>
        <dbReference type="EMBL" id="ADZ09821.1"/>
    </source>
</evidence>
<accession>F0T8Z3</accession>
<proteinExistence type="predicted"/>
<gene>
    <name evidence="4" type="ordered locus">Metbo_1594</name>
</gene>
<dbReference type="Pfam" id="PF12849">
    <property type="entry name" value="PBP_like_2"/>
    <property type="match status" value="1"/>
</dbReference>
<dbReference type="eggNOG" id="arCOG00213">
    <property type="taxonomic scope" value="Archaea"/>
</dbReference>
<dbReference type="CDD" id="cd13653">
    <property type="entry name" value="PBP2_phosphate_like_1"/>
    <property type="match status" value="1"/>
</dbReference>
<dbReference type="SUPFAM" id="SSF53850">
    <property type="entry name" value="Periplasmic binding protein-like II"/>
    <property type="match status" value="1"/>
</dbReference>
<evidence type="ECO:0000259" key="3">
    <source>
        <dbReference type="Pfam" id="PF12849"/>
    </source>
</evidence>
<feature type="transmembrane region" description="Helical" evidence="2">
    <location>
        <begin position="7"/>
        <end position="26"/>
    </location>
</feature>
<dbReference type="OrthoDB" id="53390at2157"/>